<feature type="compositionally biased region" description="Basic residues" evidence="6">
    <location>
        <begin position="144"/>
        <end position="157"/>
    </location>
</feature>
<accession>A0AAD5RPS3</accession>
<keyword evidence="4" id="KW-0833">Ubl conjugation pathway</keyword>
<feature type="compositionally biased region" description="Polar residues" evidence="6">
    <location>
        <begin position="1036"/>
        <end position="1045"/>
    </location>
</feature>
<feature type="region of interest" description="Disordered" evidence="6">
    <location>
        <begin position="274"/>
        <end position="294"/>
    </location>
</feature>
<name>A0AAD5RPS3_9PEZI</name>
<feature type="compositionally biased region" description="Polar residues" evidence="6">
    <location>
        <begin position="1222"/>
        <end position="1235"/>
    </location>
</feature>
<evidence type="ECO:0000256" key="3">
    <source>
        <dbReference type="ARBA" id="ARBA00022670"/>
    </source>
</evidence>
<feature type="region of interest" description="Disordered" evidence="6">
    <location>
        <begin position="134"/>
        <end position="252"/>
    </location>
</feature>
<feature type="compositionally biased region" description="Polar residues" evidence="6">
    <location>
        <begin position="1160"/>
        <end position="1177"/>
    </location>
</feature>
<dbReference type="Gene3D" id="3.40.395.10">
    <property type="entry name" value="Adenoviral Proteinase, Chain A"/>
    <property type="match status" value="1"/>
</dbReference>
<dbReference type="EMBL" id="JAKWBI020000149">
    <property type="protein sequence ID" value="KAJ2901504.1"/>
    <property type="molecule type" value="Genomic_DNA"/>
</dbReference>
<feature type="compositionally biased region" description="Basic and acidic residues" evidence="6">
    <location>
        <begin position="565"/>
        <end position="574"/>
    </location>
</feature>
<dbReference type="SUPFAM" id="SSF54001">
    <property type="entry name" value="Cysteine proteinases"/>
    <property type="match status" value="1"/>
</dbReference>
<reference evidence="8" key="1">
    <citation type="submission" date="2022-07" db="EMBL/GenBank/DDBJ databases">
        <title>Draft genome sequence of Zalerion maritima ATCC 34329, a (micro)plastics degrading marine fungus.</title>
        <authorList>
            <person name="Paco A."/>
            <person name="Goncalves M.F.M."/>
            <person name="Rocha-Santos T.A.P."/>
            <person name="Alves A."/>
        </authorList>
    </citation>
    <scope>NUCLEOTIDE SEQUENCE</scope>
    <source>
        <strain evidence="8">ATCC 34329</strain>
    </source>
</reference>
<dbReference type="PANTHER" id="PTHR46896:SF3">
    <property type="entry name" value="FI06413P-RELATED"/>
    <property type="match status" value="1"/>
</dbReference>
<feature type="compositionally biased region" description="Basic and acidic residues" evidence="6">
    <location>
        <begin position="1404"/>
        <end position="1414"/>
    </location>
</feature>
<feature type="region of interest" description="Disordered" evidence="6">
    <location>
        <begin position="552"/>
        <end position="574"/>
    </location>
</feature>
<keyword evidence="5" id="KW-0378">Hydrolase</keyword>
<proteinExistence type="inferred from homology"/>
<feature type="compositionally biased region" description="Basic and acidic residues" evidence="6">
    <location>
        <begin position="1306"/>
        <end position="1324"/>
    </location>
</feature>
<feature type="region of interest" description="Disordered" evidence="6">
    <location>
        <begin position="925"/>
        <end position="1142"/>
    </location>
</feature>
<feature type="compositionally biased region" description="Polar residues" evidence="6">
    <location>
        <begin position="957"/>
        <end position="977"/>
    </location>
</feature>
<evidence type="ECO:0000313" key="9">
    <source>
        <dbReference type="Proteomes" id="UP001201980"/>
    </source>
</evidence>
<feature type="compositionally biased region" description="Polar residues" evidence="6">
    <location>
        <begin position="1374"/>
        <end position="1395"/>
    </location>
</feature>
<gene>
    <name evidence="8" type="ORF">MKZ38_001732</name>
</gene>
<feature type="region of interest" description="Disordered" evidence="6">
    <location>
        <begin position="1209"/>
        <end position="1420"/>
    </location>
</feature>
<feature type="compositionally biased region" description="Polar residues" evidence="6">
    <location>
        <begin position="508"/>
        <end position="518"/>
    </location>
</feature>
<dbReference type="GO" id="GO:0070139">
    <property type="term" value="F:SUMO-specific endopeptidase activity"/>
    <property type="evidence" value="ECO:0007669"/>
    <property type="project" value="TreeGrafter"/>
</dbReference>
<feature type="region of interest" description="Disordered" evidence="6">
    <location>
        <begin position="496"/>
        <end position="519"/>
    </location>
</feature>
<protein>
    <recommendedName>
        <fullName evidence="7">Ubiquitin-like protease family profile domain-containing protein</fullName>
    </recommendedName>
</protein>
<keyword evidence="3" id="KW-0645">Protease</keyword>
<evidence type="ECO:0000256" key="5">
    <source>
        <dbReference type="ARBA" id="ARBA00022801"/>
    </source>
</evidence>
<dbReference type="PROSITE" id="PS50600">
    <property type="entry name" value="ULP_PROTEASE"/>
    <property type="match status" value="1"/>
</dbReference>
<dbReference type="InterPro" id="IPR038765">
    <property type="entry name" value="Papain-like_cys_pep_sf"/>
</dbReference>
<evidence type="ECO:0000259" key="7">
    <source>
        <dbReference type="PROSITE" id="PS50600"/>
    </source>
</evidence>
<comment type="similarity">
    <text evidence="1">Belongs to the peptidase C48 family.</text>
</comment>
<evidence type="ECO:0000256" key="2">
    <source>
        <dbReference type="ARBA" id="ARBA00022553"/>
    </source>
</evidence>
<dbReference type="GO" id="GO:0005737">
    <property type="term" value="C:cytoplasm"/>
    <property type="evidence" value="ECO:0007669"/>
    <property type="project" value="TreeGrafter"/>
</dbReference>
<feature type="compositionally biased region" description="Basic and acidic residues" evidence="6">
    <location>
        <begin position="1016"/>
        <end position="1033"/>
    </location>
</feature>
<feature type="region of interest" description="Disordered" evidence="6">
    <location>
        <begin position="1154"/>
        <end position="1190"/>
    </location>
</feature>
<keyword evidence="2" id="KW-0597">Phosphoprotein</keyword>
<feature type="compositionally biased region" description="Basic and acidic residues" evidence="6">
    <location>
        <begin position="159"/>
        <end position="172"/>
    </location>
</feature>
<feature type="region of interest" description="Disordered" evidence="6">
    <location>
        <begin position="50"/>
        <end position="105"/>
    </location>
</feature>
<comment type="caution">
    <text evidence="8">The sequence shown here is derived from an EMBL/GenBank/DDBJ whole genome shotgun (WGS) entry which is preliminary data.</text>
</comment>
<dbReference type="Proteomes" id="UP001201980">
    <property type="component" value="Unassembled WGS sequence"/>
</dbReference>
<feature type="compositionally biased region" description="Basic and acidic residues" evidence="6">
    <location>
        <begin position="1049"/>
        <end position="1058"/>
    </location>
</feature>
<evidence type="ECO:0000256" key="6">
    <source>
        <dbReference type="SAM" id="MobiDB-lite"/>
    </source>
</evidence>
<dbReference type="Pfam" id="PF02902">
    <property type="entry name" value="Peptidase_C48"/>
    <property type="match status" value="1"/>
</dbReference>
<evidence type="ECO:0000313" key="8">
    <source>
        <dbReference type="EMBL" id="KAJ2901504.1"/>
    </source>
</evidence>
<feature type="compositionally biased region" description="Polar residues" evidence="6">
    <location>
        <begin position="552"/>
        <end position="564"/>
    </location>
</feature>
<feature type="domain" description="Ubiquitin-like protease family profile" evidence="7">
    <location>
        <begin position="599"/>
        <end position="888"/>
    </location>
</feature>
<evidence type="ECO:0000256" key="1">
    <source>
        <dbReference type="ARBA" id="ARBA00005234"/>
    </source>
</evidence>
<feature type="compositionally biased region" description="Polar residues" evidence="6">
    <location>
        <begin position="1326"/>
        <end position="1340"/>
    </location>
</feature>
<dbReference type="GO" id="GO:0006508">
    <property type="term" value="P:proteolysis"/>
    <property type="evidence" value="ECO:0007669"/>
    <property type="project" value="UniProtKB-KW"/>
</dbReference>
<dbReference type="GO" id="GO:0005634">
    <property type="term" value="C:nucleus"/>
    <property type="evidence" value="ECO:0007669"/>
    <property type="project" value="TreeGrafter"/>
</dbReference>
<organism evidence="8 9">
    <name type="scientific">Zalerion maritima</name>
    <dbReference type="NCBI Taxonomy" id="339359"/>
    <lineage>
        <taxon>Eukaryota</taxon>
        <taxon>Fungi</taxon>
        <taxon>Dikarya</taxon>
        <taxon>Ascomycota</taxon>
        <taxon>Pezizomycotina</taxon>
        <taxon>Sordariomycetes</taxon>
        <taxon>Lulworthiomycetidae</taxon>
        <taxon>Lulworthiales</taxon>
        <taxon>Lulworthiaceae</taxon>
        <taxon>Zalerion</taxon>
    </lineage>
</organism>
<evidence type="ECO:0000256" key="4">
    <source>
        <dbReference type="ARBA" id="ARBA00022786"/>
    </source>
</evidence>
<keyword evidence="9" id="KW-1185">Reference proteome</keyword>
<feature type="region of interest" description="Disordered" evidence="6">
    <location>
        <begin position="1"/>
        <end position="36"/>
    </location>
</feature>
<feature type="compositionally biased region" description="Basic residues" evidence="6">
    <location>
        <begin position="941"/>
        <end position="956"/>
    </location>
</feature>
<dbReference type="GO" id="GO:0016926">
    <property type="term" value="P:protein desumoylation"/>
    <property type="evidence" value="ECO:0007669"/>
    <property type="project" value="TreeGrafter"/>
</dbReference>
<sequence length="1420" mass="156811">MLTLSSLWKDETSLTTPETVPCDQNIPRKHSKDCRDPSWSAFRRYTDALTSTGPDFRYSLPTRDPSVKPGGAEAVMPRNSLSSNPRPPPSKKPKIGPSPNYTNSGFVLDTAVSDIQQSSNGSTSFVSAGVSEYRMGQPVPQRTARQRHRIPKARLKIAKPPENRDDPIHDDQPQVISDGEDPISSTPRVVRSSTRRNEMQAPRQPQERRAGRQGTKRPSDSEPDELQNDEPPGFSKYRPHKKRQTNFSTSHVRAKPIRSALYEVEGDSIVDFSPPRKRITNKNGDQRRRVREMSTSPMRGDIKITSFPKRKRSADADSIDKFVKLELVAAVATQHHWTSEAGFKIFLRQDKNNGRLFPYHEDGTDISSKFSWMIVDLPSCGKIDYCEKEGTFVRIGGANTVERGTLILQFSTGNACEDFLVLMRYFTAGPQCKVNPGLPSNYLARCFENTRKKYLDWTTSLQQQEELKARQGRARHPEKPDDILYIERKHLGVQLGEEGSKPRPKSQLVASTQQSRPSLSLRDAMLADPNELAAPSSDHTLRRHPPISRATRSNQRIAHSMSNTRAEKPGEKPTIERWSQTYSKWQEEWGKHPLTYHRTQVDMTDIPRLDEGEFLNDNILTFYLRYLQDEAEKEDPTIAKRVLILSTFFYEKLKPTGKSGINYEGVKTWTSKIDVASYDYILVPVNESYHWYLVLICNTPSLLPEPSANYAPADETTISAAPKKAATLLEQPVCKSHDEKVASATKSRTDNEGEYKDQELTGGIETAVEVMSIEEAKPTPSSPENTEEDRVVALIQSDINPLEELESPSPKASPTGQPPFKIIILDSLGSVRTGATTHLKEYLVREIQEKKGISVAKPAKPGMRARNIPQQSNFSDCGVYVLAYTKKFLSDPDNFANSIIASSNDKWDVNAVSFRGRIRTTIVSKKKEQKKLEDEQALQRSKLKKRPPKQVGKTRAKGSSASQGTPSSPTVPTQHSTPPKPNSIFHGLHETQEGTPGCRPDKNNVTNVEGATGHDANNKVDRGQEDEPSEPKLTHASPSRQTSLKNKAGMHEDVHSEAKPPQSSPAKDEPAKSSASYHRASPPMAPQLDVVDDTDGGSIGCSIMPSIEEDPKDESNNGDHLANSKADFMVRNTPEQKVDTTGLIKYMPTGRDSMLAARSLSPQVNSESGASLSNNPALSRGGSSDAPIEVDGEVYSGHATRITLQKFAAHSGGASRPLGETSARSQNRDLPNTSKATKRSEVADSQESDFDVQVNLVGSTLYGNGSDKGKHSDVVDLASDDADTTPRAHSRAAPMVRSEFFLHPSGTKDETESRGRDDVSRYDEPSGSSKAQQTSLSSRIQKVRKKTSGKLGGSVSFSDDDDDDVQVIGVKASPVTSQAKTPGQRSRGLSITSSPSKKKIGRTRILEGDVHTTEDSVVVE</sequence>
<dbReference type="InterPro" id="IPR003653">
    <property type="entry name" value="Peptidase_C48_C"/>
</dbReference>
<dbReference type="PANTHER" id="PTHR46896">
    <property type="entry name" value="SENTRIN-SPECIFIC PROTEASE"/>
    <property type="match status" value="1"/>
</dbReference>
<dbReference type="InterPro" id="IPR051947">
    <property type="entry name" value="Sentrin-specific_protease"/>
</dbReference>